<name>A0ACC2DUX1_DIPCM</name>
<organism evidence="1 2">
    <name type="scientific">Diphasiastrum complanatum</name>
    <name type="common">Issler's clubmoss</name>
    <name type="synonym">Lycopodium complanatum</name>
    <dbReference type="NCBI Taxonomy" id="34168"/>
    <lineage>
        <taxon>Eukaryota</taxon>
        <taxon>Viridiplantae</taxon>
        <taxon>Streptophyta</taxon>
        <taxon>Embryophyta</taxon>
        <taxon>Tracheophyta</taxon>
        <taxon>Lycopodiopsida</taxon>
        <taxon>Lycopodiales</taxon>
        <taxon>Lycopodiaceae</taxon>
        <taxon>Lycopodioideae</taxon>
        <taxon>Diphasiastrum</taxon>
    </lineage>
</organism>
<evidence type="ECO:0000313" key="2">
    <source>
        <dbReference type="Proteomes" id="UP001162992"/>
    </source>
</evidence>
<comment type="caution">
    <text evidence="1">The sequence shown here is derived from an EMBL/GenBank/DDBJ whole genome shotgun (WGS) entry which is preliminary data.</text>
</comment>
<protein>
    <submittedName>
        <fullName evidence="1">Uncharacterized protein</fullName>
    </submittedName>
</protein>
<reference evidence="2" key="1">
    <citation type="journal article" date="2024" name="Proc. Natl. Acad. Sci. U.S.A.">
        <title>Extraordinary preservation of gene collinearity over three hundred million years revealed in homosporous lycophytes.</title>
        <authorList>
            <person name="Li C."/>
            <person name="Wickell D."/>
            <person name="Kuo L.Y."/>
            <person name="Chen X."/>
            <person name="Nie B."/>
            <person name="Liao X."/>
            <person name="Peng D."/>
            <person name="Ji J."/>
            <person name="Jenkins J."/>
            <person name="Williams M."/>
            <person name="Shu S."/>
            <person name="Plott C."/>
            <person name="Barry K."/>
            <person name="Rajasekar S."/>
            <person name="Grimwood J."/>
            <person name="Han X."/>
            <person name="Sun S."/>
            <person name="Hou Z."/>
            <person name="He W."/>
            <person name="Dai G."/>
            <person name="Sun C."/>
            <person name="Schmutz J."/>
            <person name="Leebens-Mack J.H."/>
            <person name="Li F.W."/>
            <person name="Wang L."/>
        </authorList>
    </citation>
    <scope>NUCLEOTIDE SEQUENCE [LARGE SCALE GENOMIC DNA]</scope>
    <source>
        <strain evidence="2">cv. PW_Plant_1</strain>
    </source>
</reference>
<accession>A0ACC2DUX1</accession>
<gene>
    <name evidence="1" type="ORF">O6H91_04G016500</name>
</gene>
<evidence type="ECO:0000313" key="1">
    <source>
        <dbReference type="EMBL" id="KAJ7557935.1"/>
    </source>
</evidence>
<dbReference type="Proteomes" id="UP001162992">
    <property type="component" value="Chromosome 4"/>
</dbReference>
<dbReference type="EMBL" id="CM055095">
    <property type="protein sequence ID" value="KAJ7557935.1"/>
    <property type="molecule type" value="Genomic_DNA"/>
</dbReference>
<sequence length="191" mass="20857">MRGSGMSWLLILSSFVFYLVAFGLALGANAHRSKVTIQYDYGSEITVCKYTKDVATGLGVGAFLFLLLGQVLITGFTRCLCCSTALRPGSARVFAIIFFIFSWLSFIVAAICLIAGATRAAYRTRATGYFGADNLTCETLRKGIFEAAAAFTLFTLLLSEGYYLCQVKAQEQNWQPYNYGGPTVGMTPFTK</sequence>
<keyword evidence="2" id="KW-1185">Reference proteome</keyword>
<proteinExistence type="predicted"/>